<evidence type="ECO:0000256" key="4">
    <source>
        <dbReference type="ARBA" id="ARBA00022630"/>
    </source>
</evidence>
<dbReference type="EMBL" id="AVPJ01000008">
    <property type="protein sequence ID" value="KGN32106.1"/>
    <property type="molecule type" value="Genomic_DNA"/>
</dbReference>
<sequence length="386" mass="42052">MTLTARPRWSDDELESVRELAATYFTKEVLPHAEKHVAQGHANRDLYNKAGELGLLGMSIPEEYGGGGGTFAHEAVLLEEQGRAGDTAMGFAVDIGIVAHYLLAYATEEQKKAWLPKVCSGEWVLSIAMTEPGTGSDLQAIQTRAVRDGDDYLISGSKTFISNGILCDAVVIVARTGDEPGAKGLSLILAEVDDDTPGFTRGRNLDKLGQKGQDTAELFFDELRVPASNLLGGTEGQGFYQLMQQLPQERLLTAVIAQSAIEKAVALTVDYTQDRKAFGAPLFALQNTRFELAEVATIARIGRVFLDDCIVQHVAGNLDTPTASMAKYWITDRATEVADRCLQLFGGYGYMSEYPISHIYADVRVLRILAGANEVMKELIARSLQR</sequence>
<dbReference type="PANTHER" id="PTHR48083">
    <property type="entry name" value="MEDIUM-CHAIN SPECIFIC ACYL-COA DEHYDROGENASE, MITOCHONDRIAL-RELATED"/>
    <property type="match status" value="1"/>
</dbReference>
<keyword evidence="4 10" id="KW-0285">Flavoprotein</keyword>
<dbReference type="InterPro" id="IPR013786">
    <property type="entry name" value="AcylCoA_DH/ox_N"/>
</dbReference>
<accession>A0A0A0J923</accession>
<dbReference type="PANTHER" id="PTHR48083:SF20">
    <property type="entry name" value="LONG-CHAIN SPECIFIC ACYL-COA DEHYDROGENASE, MITOCHONDRIAL"/>
    <property type="match status" value="1"/>
</dbReference>
<comment type="function">
    <text evidence="7">Catalyzes the dehydrogenation at the alpha-beta position of ACP-bound acyl chains. This results in the introduction of a double bond in the lipidic chain, which is further transferred to the epsilon-amino group of lysine residue in the mycobactin core by MbtK.</text>
</comment>
<evidence type="ECO:0000313" key="15">
    <source>
        <dbReference type="Proteomes" id="UP000030002"/>
    </source>
</evidence>
<dbReference type="Gene3D" id="1.10.540.10">
    <property type="entry name" value="Acyl-CoA dehydrogenase/oxidase, N-terminal domain"/>
    <property type="match status" value="1"/>
</dbReference>
<dbReference type="Pfam" id="PF02771">
    <property type="entry name" value="Acyl-CoA_dh_N"/>
    <property type="match status" value="1"/>
</dbReference>
<dbReference type="FunFam" id="1.20.140.10:FF:000001">
    <property type="entry name" value="Acyl-CoA dehydrogenase"/>
    <property type="match status" value="1"/>
</dbReference>
<comment type="similarity">
    <text evidence="3 10">Belongs to the acyl-CoA dehydrogenase family.</text>
</comment>
<evidence type="ECO:0000259" key="13">
    <source>
        <dbReference type="Pfam" id="PF02771"/>
    </source>
</evidence>
<dbReference type="InterPro" id="IPR037069">
    <property type="entry name" value="AcylCoA_DH/ox_N_sf"/>
</dbReference>
<evidence type="ECO:0000256" key="6">
    <source>
        <dbReference type="ARBA" id="ARBA00023002"/>
    </source>
</evidence>
<keyword evidence="6 10" id="KW-0560">Oxidoreductase</keyword>
<dbReference type="STRING" id="1385520.N802_10945"/>
<name>A0A0A0J923_9MICO</name>
<gene>
    <name evidence="14" type="ORF">N802_10945</name>
</gene>
<evidence type="ECO:0000256" key="9">
    <source>
        <dbReference type="ARBA" id="ARBA00042660"/>
    </source>
</evidence>
<keyword evidence="15" id="KW-1185">Reference proteome</keyword>
<feature type="domain" description="Acyl-CoA oxidase/dehydrogenase middle" evidence="12">
    <location>
        <begin position="126"/>
        <end position="222"/>
    </location>
</feature>
<evidence type="ECO:0000256" key="7">
    <source>
        <dbReference type="ARBA" id="ARBA00037085"/>
    </source>
</evidence>
<dbReference type="GO" id="GO:0005737">
    <property type="term" value="C:cytoplasm"/>
    <property type="evidence" value="ECO:0007669"/>
    <property type="project" value="TreeGrafter"/>
</dbReference>
<evidence type="ECO:0000313" key="14">
    <source>
        <dbReference type="EMBL" id="KGN32106.1"/>
    </source>
</evidence>
<protein>
    <recommendedName>
        <fullName evidence="8">Acyl-[acyl-carrier-protein] dehydrogenase MbtN</fullName>
    </recommendedName>
    <alternativeName>
        <fullName evidence="9">Mycobactin synthase protein N</fullName>
    </alternativeName>
</protein>
<dbReference type="FunFam" id="2.40.110.10:FF:000002">
    <property type="entry name" value="Acyl-CoA dehydrogenase fadE12"/>
    <property type="match status" value="1"/>
</dbReference>
<evidence type="ECO:0000256" key="8">
    <source>
        <dbReference type="ARBA" id="ARBA00040394"/>
    </source>
</evidence>
<evidence type="ECO:0000259" key="11">
    <source>
        <dbReference type="Pfam" id="PF00441"/>
    </source>
</evidence>
<reference evidence="14 15" key="1">
    <citation type="submission" date="2013-08" db="EMBL/GenBank/DDBJ databases">
        <title>The genome sequence of Knoellia sinensis.</title>
        <authorList>
            <person name="Zhu W."/>
            <person name="Wang G."/>
        </authorList>
    </citation>
    <scope>NUCLEOTIDE SEQUENCE [LARGE SCALE GENOMIC DNA]</scope>
    <source>
        <strain evidence="14 15">KCTC 19936</strain>
    </source>
</reference>
<comment type="cofactor">
    <cofactor evidence="1 10">
        <name>FAD</name>
        <dbReference type="ChEBI" id="CHEBI:57692"/>
    </cofactor>
</comment>
<dbReference type="eggNOG" id="COG1960">
    <property type="taxonomic scope" value="Bacteria"/>
</dbReference>
<dbReference type="Gene3D" id="1.20.140.10">
    <property type="entry name" value="Butyryl-CoA Dehydrogenase, subunit A, domain 3"/>
    <property type="match status" value="1"/>
</dbReference>
<keyword evidence="5 10" id="KW-0274">FAD</keyword>
<dbReference type="InterPro" id="IPR050741">
    <property type="entry name" value="Acyl-CoA_dehydrogenase"/>
</dbReference>
<dbReference type="Proteomes" id="UP000030002">
    <property type="component" value="Unassembled WGS sequence"/>
</dbReference>
<dbReference type="GO" id="GO:0003995">
    <property type="term" value="F:acyl-CoA dehydrogenase activity"/>
    <property type="evidence" value="ECO:0007669"/>
    <property type="project" value="TreeGrafter"/>
</dbReference>
<dbReference type="Pfam" id="PF00441">
    <property type="entry name" value="Acyl-CoA_dh_1"/>
    <property type="match status" value="1"/>
</dbReference>
<dbReference type="SUPFAM" id="SSF47203">
    <property type="entry name" value="Acyl-CoA dehydrogenase C-terminal domain-like"/>
    <property type="match status" value="1"/>
</dbReference>
<feature type="domain" description="Acyl-CoA dehydrogenase/oxidase N-terminal" evidence="13">
    <location>
        <begin position="12"/>
        <end position="122"/>
    </location>
</feature>
<dbReference type="AlphaFoldDB" id="A0A0A0J923"/>
<dbReference type="SUPFAM" id="SSF56645">
    <property type="entry name" value="Acyl-CoA dehydrogenase NM domain-like"/>
    <property type="match status" value="1"/>
</dbReference>
<evidence type="ECO:0000256" key="10">
    <source>
        <dbReference type="RuleBase" id="RU362125"/>
    </source>
</evidence>
<evidence type="ECO:0000256" key="1">
    <source>
        <dbReference type="ARBA" id="ARBA00001974"/>
    </source>
</evidence>
<dbReference type="GO" id="GO:0050660">
    <property type="term" value="F:flavin adenine dinucleotide binding"/>
    <property type="evidence" value="ECO:0007669"/>
    <property type="project" value="InterPro"/>
</dbReference>
<dbReference type="GO" id="GO:0033539">
    <property type="term" value="P:fatty acid beta-oxidation using acyl-CoA dehydrogenase"/>
    <property type="evidence" value="ECO:0007669"/>
    <property type="project" value="TreeGrafter"/>
</dbReference>
<dbReference type="InterPro" id="IPR046373">
    <property type="entry name" value="Acyl-CoA_Oxase/DH_mid-dom_sf"/>
</dbReference>
<dbReference type="OrthoDB" id="2769798at2"/>
<comment type="pathway">
    <text evidence="2">Siderophore biosynthesis; mycobactin biosynthesis.</text>
</comment>
<proteinExistence type="inferred from homology"/>
<dbReference type="Pfam" id="PF02770">
    <property type="entry name" value="Acyl-CoA_dh_M"/>
    <property type="match status" value="1"/>
</dbReference>
<dbReference type="InterPro" id="IPR009100">
    <property type="entry name" value="AcylCoA_DH/oxidase_NM_dom_sf"/>
</dbReference>
<dbReference type="InterPro" id="IPR006091">
    <property type="entry name" value="Acyl-CoA_Oxase/DH_mid-dom"/>
</dbReference>
<evidence type="ECO:0000259" key="12">
    <source>
        <dbReference type="Pfam" id="PF02770"/>
    </source>
</evidence>
<organism evidence="14 15">
    <name type="scientific">Knoellia sinensis KCTC 19936</name>
    <dbReference type="NCBI Taxonomy" id="1385520"/>
    <lineage>
        <taxon>Bacteria</taxon>
        <taxon>Bacillati</taxon>
        <taxon>Actinomycetota</taxon>
        <taxon>Actinomycetes</taxon>
        <taxon>Micrococcales</taxon>
        <taxon>Intrasporangiaceae</taxon>
        <taxon>Knoellia</taxon>
    </lineage>
</organism>
<evidence type="ECO:0000256" key="2">
    <source>
        <dbReference type="ARBA" id="ARBA00005102"/>
    </source>
</evidence>
<evidence type="ECO:0000256" key="3">
    <source>
        <dbReference type="ARBA" id="ARBA00009347"/>
    </source>
</evidence>
<feature type="domain" description="Acyl-CoA dehydrogenase/oxidase C-terminal" evidence="11">
    <location>
        <begin position="236"/>
        <end position="384"/>
    </location>
</feature>
<dbReference type="RefSeq" id="WP_035916415.1">
    <property type="nucleotide sequence ID" value="NZ_AVPJ01000008.1"/>
</dbReference>
<dbReference type="InterPro" id="IPR036250">
    <property type="entry name" value="AcylCo_DH-like_C"/>
</dbReference>
<dbReference type="InterPro" id="IPR009075">
    <property type="entry name" value="AcylCo_DH/oxidase_C"/>
</dbReference>
<dbReference type="Gene3D" id="2.40.110.10">
    <property type="entry name" value="Butyryl-CoA Dehydrogenase, subunit A, domain 2"/>
    <property type="match status" value="1"/>
</dbReference>
<comment type="caution">
    <text evidence="14">The sequence shown here is derived from an EMBL/GenBank/DDBJ whole genome shotgun (WGS) entry which is preliminary data.</text>
</comment>
<evidence type="ECO:0000256" key="5">
    <source>
        <dbReference type="ARBA" id="ARBA00022827"/>
    </source>
</evidence>